<dbReference type="InterPro" id="IPR008930">
    <property type="entry name" value="Terpenoid_cyclase/PrenylTrfase"/>
</dbReference>
<evidence type="ECO:0000256" key="4">
    <source>
        <dbReference type="ARBA" id="ARBA00023239"/>
    </source>
</evidence>
<keyword evidence="3" id="KW-0460">Magnesium</keyword>
<comment type="cofactor">
    <cofactor evidence="1">
        <name>Mg(2+)</name>
        <dbReference type="ChEBI" id="CHEBI:18420"/>
    </cofactor>
</comment>
<dbReference type="Gene3D" id="1.50.10.130">
    <property type="entry name" value="Terpene synthase, N-terminal domain"/>
    <property type="match status" value="1"/>
</dbReference>
<dbReference type="InterPro" id="IPR008949">
    <property type="entry name" value="Isoprenoid_synthase_dom_sf"/>
</dbReference>
<reference evidence="7 8" key="1">
    <citation type="submission" date="2024-04" db="EMBL/GenBank/DDBJ databases">
        <authorList>
            <person name="Fracassetti M."/>
        </authorList>
    </citation>
    <scope>NUCLEOTIDE SEQUENCE [LARGE SCALE GENOMIC DNA]</scope>
</reference>
<dbReference type="Pfam" id="PF03936">
    <property type="entry name" value="Terpene_synth_C"/>
    <property type="match status" value="1"/>
</dbReference>
<dbReference type="SFLD" id="SFLDS00005">
    <property type="entry name" value="Isoprenoid_Synthase_Type_I"/>
    <property type="match status" value="1"/>
</dbReference>
<dbReference type="EMBL" id="OZ034813">
    <property type="protein sequence ID" value="CAL1358237.1"/>
    <property type="molecule type" value="Genomic_DNA"/>
</dbReference>
<dbReference type="Gene3D" id="1.10.600.10">
    <property type="entry name" value="Farnesyl Diphosphate Synthase"/>
    <property type="match status" value="1"/>
</dbReference>
<evidence type="ECO:0000313" key="7">
    <source>
        <dbReference type="EMBL" id="CAL1358237.1"/>
    </source>
</evidence>
<dbReference type="SFLD" id="SFLDG01019">
    <property type="entry name" value="Terpene_Cyclase_Like_1_C_Termi"/>
    <property type="match status" value="1"/>
</dbReference>
<feature type="domain" description="Terpene synthase N-terminal" evidence="5">
    <location>
        <begin position="43"/>
        <end position="231"/>
    </location>
</feature>
<dbReference type="InterPro" id="IPR050148">
    <property type="entry name" value="Terpene_synthase-like"/>
</dbReference>
<name>A0AAV2CP53_9ROSI</name>
<dbReference type="Proteomes" id="UP001497516">
    <property type="component" value="Chromosome 1"/>
</dbReference>
<dbReference type="SUPFAM" id="SSF48239">
    <property type="entry name" value="Terpenoid cyclases/Protein prenyltransferases"/>
    <property type="match status" value="1"/>
</dbReference>
<proteinExistence type="predicted"/>
<evidence type="ECO:0000259" key="6">
    <source>
        <dbReference type="Pfam" id="PF03936"/>
    </source>
</evidence>
<evidence type="ECO:0000313" key="8">
    <source>
        <dbReference type="Proteomes" id="UP001497516"/>
    </source>
</evidence>
<evidence type="ECO:0000256" key="2">
    <source>
        <dbReference type="ARBA" id="ARBA00022723"/>
    </source>
</evidence>
<dbReference type="InterPro" id="IPR036965">
    <property type="entry name" value="Terpene_synth_N_sf"/>
</dbReference>
<dbReference type="CDD" id="cd00684">
    <property type="entry name" value="Terpene_cyclase_plant_C1"/>
    <property type="match status" value="1"/>
</dbReference>
<dbReference type="AlphaFoldDB" id="A0AAV2CP53"/>
<dbReference type="InterPro" id="IPR005630">
    <property type="entry name" value="Terpene_synthase_metal-bd"/>
</dbReference>
<dbReference type="PANTHER" id="PTHR31225">
    <property type="entry name" value="OS04G0344100 PROTEIN-RELATED"/>
    <property type="match status" value="1"/>
</dbReference>
<dbReference type="PANTHER" id="PTHR31225:SF93">
    <property type="entry name" value="ALPHA-HUMULENE_(-)-(E)-BETA-CARYOPHYLLENE SYNTHASE"/>
    <property type="match status" value="1"/>
</dbReference>
<organism evidence="7 8">
    <name type="scientific">Linum trigynum</name>
    <dbReference type="NCBI Taxonomy" id="586398"/>
    <lineage>
        <taxon>Eukaryota</taxon>
        <taxon>Viridiplantae</taxon>
        <taxon>Streptophyta</taxon>
        <taxon>Embryophyta</taxon>
        <taxon>Tracheophyta</taxon>
        <taxon>Spermatophyta</taxon>
        <taxon>Magnoliopsida</taxon>
        <taxon>eudicotyledons</taxon>
        <taxon>Gunneridae</taxon>
        <taxon>Pentapetalae</taxon>
        <taxon>rosids</taxon>
        <taxon>fabids</taxon>
        <taxon>Malpighiales</taxon>
        <taxon>Linaceae</taxon>
        <taxon>Linum</taxon>
    </lineage>
</organism>
<gene>
    <name evidence="7" type="ORF">LTRI10_LOCUS5804</name>
</gene>
<keyword evidence="8" id="KW-1185">Reference proteome</keyword>
<dbReference type="GO" id="GO:0016102">
    <property type="term" value="P:diterpenoid biosynthetic process"/>
    <property type="evidence" value="ECO:0007669"/>
    <property type="project" value="InterPro"/>
</dbReference>
<dbReference type="InterPro" id="IPR001906">
    <property type="entry name" value="Terpene_synth_N"/>
</dbReference>
<dbReference type="GO" id="GO:0010333">
    <property type="term" value="F:terpene synthase activity"/>
    <property type="evidence" value="ECO:0007669"/>
    <property type="project" value="InterPro"/>
</dbReference>
<protein>
    <submittedName>
        <fullName evidence="7">Uncharacterized protein</fullName>
    </submittedName>
</protein>
<feature type="domain" description="Terpene synthase metal-binding" evidence="6">
    <location>
        <begin position="289"/>
        <end position="528"/>
    </location>
</feature>
<evidence type="ECO:0000256" key="3">
    <source>
        <dbReference type="ARBA" id="ARBA00022842"/>
    </source>
</evidence>
<dbReference type="FunFam" id="1.10.600.10:FF:000007">
    <property type="entry name" value="Isoprene synthase, chloroplastic"/>
    <property type="match status" value="1"/>
</dbReference>
<evidence type="ECO:0000259" key="5">
    <source>
        <dbReference type="Pfam" id="PF01397"/>
    </source>
</evidence>
<dbReference type="GO" id="GO:0120251">
    <property type="term" value="P:hydrocarbon biosynthetic process"/>
    <property type="evidence" value="ECO:0007669"/>
    <property type="project" value="UniProtKB-ARBA"/>
</dbReference>
<dbReference type="SUPFAM" id="SSF48576">
    <property type="entry name" value="Terpenoid synthases"/>
    <property type="match status" value="1"/>
</dbReference>
<keyword evidence="4" id="KW-0456">Lyase</keyword>
<dbReference type="GO" id="GO:0000287">
    <property type="term" value="F:magnesium ion binding"/>
    <property type="evidence" value="ECO:0007669"/>
    <property type="project" value="InterPro"/>
</dbReference>
<dbReference type="Pfam" id="PF01397">
    <property type="entry name" value="Terpene_synth"/>
    <property type="match status" value="1"/>
</dbReference>
<dbReference type="InterPro" id="IPR044814">
    <property type="entry name" value="Terpene_cyclase_plant_C1"/>
</dbReference>
<accession>A0AAV2CP53</accession>
<sequence length="584" mass="66798">MSSSSSLPLHSAAAAAAAAHQKKATAGAAADWVSSARYPGSVWGDGFLDKFDLSFQAKERYPNHEVLKEEVREMLTNEVKSSGDHEAIIADKLRLIDAVQRLGIGYHFDAEIEKALEKIHDMGGDLFSNIGDKSTDLYHAALRFRLLRQQGFPASQDVFTKLKNNEGRFKEWVSRDRQGLLSLYEAAHLAFNGEDILDEVLSFATKNLKSSSVIQHQTNPDSFQKQIEFALRFPAWKCVPRSLARNSIDFYSENASQNQKLLTFAKMDFNIVQNLHQQELYEISSWWRSLDMATNFPFVRDRLVETYYWIVCAYFEPKFRLARIISTKIYHLLTLLDDTCDNFATHEELRALSKAIERMNVGALEKLPDRMRNTFRFVLDVYDEVEKEIGKTGPTFSVDYAKDELKKLCRAYLVEIGWRAEGKVPTLEEYLINAYNSCGAPKTCTSCFIGMGAEIATREAFEWVTNESKLMKACCVIARLQNDIFSHKYEQKRNHPASSVQCYMKQHGVTEEEAVEFLWKKIHKSWKDIAEVYQKPTLTPIALTDRLLNLMRSCNLFYEIGDGFTNSHLIKDQLTSLLMDPVPL</sequence>
<keyword evidence="2" id="KW-0479">Metal-binding</keyword>
<dbReference type="InterPro" id="IPR034741">
    <property type="entry name" value="Terpene_cyclase-like_1_C"/>
</dbReference>
<evidence type="ECO:0000256" key="1">
    <source>
        <dbReference type="ARBA" id="ARBA00001946"/>
    </source>
</evidence>